<feature type="coiled-coil region" evidence="5">
    <location>
        <begin position="127"/>
        <end position="161"/>
    </location>
</feature>
<dbReference type="GO" id="GO:0005930">
    <property type="term" value="C:axoneme"/>
    <property type="evidence" value="ECO:0007669"/>
    <property type="project" value="TreeGrafter"/>
</dbReference>
<gene>
    <name evidence="7" type="ORF">O3P69_004972</name>
</gene>
<dbReference type="GO" id="GO:0045504">
    <property type="term" value="F:dynein heavy chain binding"/>
    <property type="evidence" value="ECO:0007669"/>
    <property type="project" value="TreeGrafter"/>
</dbReference>
<organism evidence="7 8">
    <name type="scientific">Scylla paramamosain</name>
    <name type="common">Mud crab</name>
    <dbReference type="NCBI Taxonomy" id="85552"/>
    <lineage>
        <taxon>Eukaryota</taxon>
        <taxon>Metazoa</taxon>
        <taxon>Ecdysozoa</taxon>
        <taxon>Arthropoda</taxon>
        <taxon>Crustacea</taxon>
        <taxon>Multicrustacea</taxon>
        <taxon>Malacostraca</taxon>
        <taxon>Eumalacostraca</taxon>
        <taxon>Eucarida</taxon>
        <taxon>Decapoda</taxon>
        <taxon>Pleocyemata</taxon>
        <taxon>Brachyura</taxon>
        <taxon>Eubrachyura</taxon>
        <taxon>Portunoidea</taxon>
        <taxon>Portunidae</taxon>
        <taxon>Portuninae</taxon>
        <taxon>Scylla</taxon>
    </lineage>
</organism>
<sequence>MSGAEQGGMSDDGLLQLEEPLRVADDGTLESAEPQDVSREPPTRTGVIQLWEQLDLKIKEQQARPRGICAIRRSLYRQCFDELIRQVTLDCPERGLLLSRVRDEASMTMAAFLSLFISASHFGSSKATQAEAGKWELEGELRALEEEVAGLQAEVRRLEAWKRQVGRRWEERREVQVALFSEELECLERSEKQYQVRGSGWPHIPLRCVGY</sequence>
<evidence type="ECO:0000256" key="4">
    <source>
        <dbReference type="ARBA" id="ARBA00038114"/>
    </source>
</evidence>
<name>A0AAW0U9B5_SCYPA</name>
<evidence type="ECO:0000313" key="7">
    <source>
        <dbReference type="EMBL" id="KAK8396657.1"/>
    </source>
</evidence>
<reference evidence="7 8" key="1">
    <citation type="submission" date="2023-03" db="EMBL/GenBank/DDBJ databases">
        <title>High-quality genome of Scylla paramamosain provides insights in environmental adaptation.</title>
        <authorList>
            <person name="Zhang L."/>
        </authorList>
    </citation>
    <scope>NUCLEOTIDE SEQUENCE [LARGE SCALE GENOMIC DNA]</scope>
    <source>
        <strain evidence="7">LZ_2023a</strain>
        <tissue evidence="7">Muscle</tissue>
    </source>
</reference>
<comment type="caution">
    <text evidence="7">The sequence shown here is derived from an EMBL/GenBank/DDBJ whole genome shotgun (WGS) entry which is preliminary data.</text>
</comment>
<evidence type="ECO:0000313" key="8">
    <source>
        <dbReference type="Proteomes" id="UP001487740"/>
    </source>
</evidence>
<evidence type="ECO:0000256" key="5">
    <source>
        <dbReference type="SAM" id="Coils"/>
    </source>
</evidence>
<dbReference type="Proteomes" id="UP001487740">
    <property type="component" value="Unassembled WGS sequence"/>
</dbReference>
<evidence type="ECO:0000256" key="3">
    <source>
        <dbReference type="ARBA" id="ARBA00023175"/>
    </source>
</evidence>
<keyword evidence="8" id="KW-1185">Reference proteome</keyword>
<dbReference type="AlphaFoldDB" id="A0AAW0U9B5"/>
<dbReference type="GO" id="GO:0030286">
    <property type="term" value="C:dynein complex"/>
    <property type="evidence" value="ECO:0007669"/>
    <property type="project" value="UniProtKB-KW"/>
</dbReference>
<protein>
    <submittedName>
        <fullName evidence="7">Uncharacterized protein</fullName>
    </submittedName>
</protein>
<dbReference type="EMBL" id="JARAKH010000015">
    <property type="protein sequence ID" value="KAK8396657.1"/>
    <property type="molecule type" value="Genomic_DNA"/>
</dbReference>
<evidence type="ECO:0000256" key="2">
    <source>
        <dbReference type="ARBA" id="ARBA00023054"/>
    </source>
</evidence>
<comment type="similarity">
    <text evidence="4">Belongs to the inner dynein arm light chain family.</text>
</comment>
<dbReference type="Pfam" id="PF10211">
    <property type="entry name" value="Ax_dynein_light"/>
    <property type="match status" value="1"/>
</dbReference>
<evidence type="ECO:0000256" key="1">
    <source>
        <dbReference type="ARBA" id="ARBA00023017"/>
    </source>
</evidence>
<dbReference type="PANTHER" id="PTHR13183">
    <property type="entry name" value="AXONEMAL INNER ARM DYNEIN LIGHT CHAIN 28"/>
    <property type="match status" value="1"/>
</dbReference>
<feature type="region of interest" description="Disordered" evidence="6">
    <location>
        <begin position="25"/>
        <end position="44"/>
    </location>
</feature>
<accession>A0AAW0U9B5</accession>
<evidence type="ECO:0000256" key="6">
    <source>
        <dbReference type="SAM" id="MobiDB-lite"/>
    </source>
</evidence>
<keyword evidence="2 5" id="KW-0175">Coiled coil</keyword>
<proteinExistence type="inferred from homology"/>
<keyword evidence="3" id="KW-0505">Motor protein</keyword>
<dbReference type="PANTHER" id="PTHR13183:SF0">
    <property type="entry name" value="AXONEMAL DYNEIN LIGHT INTERMEDIATE POLYPEPTIDE 1"/>
    <property type="match status" value="1"/>
</dbReference>
<dbReference type="InterPro" id="IPR019347">
    <property type="entry name" value="Axonemal_dynein_light_chain"/>
</dbReference>
<keyword evidence="1" id="KW-0243">Dynein</keyword>